<feature type="chain" id="PRO_5041417311" evidence="1">
    <location>
        <begin position="21"/>
        <end position="300"/>
    </location>
</feature>
<proteinExistence type="predicted"/>
<reference evidence="2" key="1">
    <citation type="submission" date="2022-10" db="EMBL/GenBank/DDBJ databases">
        <title>Culturing micro-colonial fungi from biological soil crusts in the Mojave desert and describing Neophaeococcomyces mojavensis, and introducing the new genera and species Taxawa tesnikishii.</title>
        <authorList>
            <person name="Kurbessoian T."/>
            <person name="Stajich J.E."/>
        </authorList>
    </citation>
    <scope>NUCLEOTIDE SEQUENCE</scope>
    <source>
        <strain evidence="2">TK_41</strain>
    </source>
</reference>
<keyword evidence="3" id="KW-1185">Reference proteome</keyword>
<dbReference type="Proteomes" id="UP001172673">
    <property type="component" value="Unassembled WGS sequence"/>
</dbReference>
<evidence type="ECO:0000313" key="2">
    <source>
        <dbReference type="EMBL" id="KAJ9608775.1"/>
    </source>
</evidence>
<feature type="signal peptide" evidence="1">
    <location>
        <begin position="1"/>
        <end position="20"/>
    </location>
</feature>
<evidence type="ECO:0000313" key="3">
    <source>
        <dbReference type="Proteomes" id="UP001172673"/>
    </source>
</evidence>
<evidence type="ECO:0000256" key="1">
    <source>
        <dbReference type="SAM" id="SignalP"/>
    </source>
</evidence>
<keyword evidence="1" id="KW-0732">Signal</keyword>
<organism evidence="2 3">
    <name type="scientific">Cladophialophora chaetospira</name>
    <dbReference type="NCBI Taxonomy" id="386627"/>
    <lineage>
        <taxon>Eukaryota</taxon>
        <taxon>Fungi</taxon>
        <taxon>Dikarya</taxon>
        <taxon>Ascomycota</taxon>
        <taxon>Pezizomycotina</taxon>
        <taxon>Eurotiomycetes</taxon>
        <taxon>Chaetothyriomycetidae</taxon>
        <taxon>Chaetothyriales</taxon>
        <taxon>Herpotrichiellaceae</taxon>
        <taxon>Cladophialophora</taxon>
    </lineage>
</organism>
<sequence length="300" mass="30831">MKSWAAHFVLGLVQVALVAGDISLQLFTDADCGADGGRLLQNVHSNAANAGASSGCITVGDFSSINIVSADAGFSCEVFSDPQCTTSLGSFTELVCTNVIGQAAKCLNQAVLDNPFADFTGVLSIGQTAVQVVGGRTLGTQLNQAVSQACANGVTCDNTVPLVITQSFPPTNPACNEGLQLIPAAKAEYSTEDCTTTITISGTFGSINERDYMKGLLQRGLEGMPSPVTFLRVDMEQNGVPQALNLQVNVASQCVTVPPPSGFQCSDVLKDAVSASLSLVPAVGGLAALEFNVVCDANGD</sequence>
<comment type="caution">
    <text evidence="2">The sequence shown here is derived from an EMBL/GenBank/DDBJ whole genome shotgun (WGS) entry which is preliminary data.</text>
</comment>
<name>A0AA39CHS7_9EURO</name>
<dbReference type="EMBL" id="JAPDRK010000009">
    <property type="protein sequence ID" value="KAJ9608775.1"/>
    <property type="molecule type" value="Genomic_DNA"/>
</dbReference>
<dbReference type="AlphaFoldDB" id="A0AA39CHS7"/>
<gene>
    <name evidence="2" type="ORF">H2200_006546</name>
</gene>
<accession>A0AA39CHS7</accession>
<protein>
    <submittedName>
        <fullName evidence="2">Uncharacterized protein</fullName>
    </submittedName>
</protein>